<dbReference type="GO" id="GO:0016740">
    <property type="term" value="F:transferase activity"/>
    <property type="evidence" value="ECO:0007669"/>
    <property type="project" value="UniProtKB-KW"/>
</dbReference>
<evidence type="ECO:0000313" key="2">
    <source>
        <dbReference type="Proteomes" id="UP000193431"/>
    </source>
</evidence>
<dbReference type="RefSeq" id="WP_085766840.1">
    <property type="nucleotide sequence ID" value="NZ_CP019344.1"/>
</dbReference>
<dbReference type="Pfam" id="PF07661">
    <property type="entry name" value="MORN_2"/>
    <property type="match status" value="2"/>
</dbReference>
<dbReference type="STRING" id="331648.BST97_08545"/>
<reference evidence="1 2" key="1">
    <citation type="submission" date="2016-11" db="EMBL/GenBank/DDBJ databases">
        <title>Trade-off between light-utilization and light-protection in marine flavobacteria.</title>
        <authorList>
            <person name="Kumagai Y."/>
        </authorList>
    </citation>
    <scope>NUCLEOTIDE SEQUENCE [LARGE SCALE GENOMIC DNA]</scope>
    <source>
        <strain evidence="1 2">JCM 13191</strain>
    </source>
</reference>
<dbReference type="OrthoDB" id="1467310at2"/>
<dbReference type="InterPro" id="IPR011652">
    <property type="entry name" value="MORN_2"/>
</dbReference>
<name>A0A1W6MK95_9FLAO</name>
<dbReference type="AlphaFoldDB" id="A0A1W6MK95"/>
<accession>A0A1W6MK95</accession>
<dbReference type="Gene3D" id="2.20.110.10">
    <property type="entry name" value="Histone H3 K4-specific methyltransferase SET7/9 N-terminal domain"/>
    <property type="match status" value="1"/>
</dbReference>
<keyword evidence="2" id="KW-1185">Reference proteome</keyword>
<evidence type="ECO:0000313" key="1">
    <source>
        <dbReference type="EMBL" id="ARN78044.1"/>
    </source>
</evidence>
<keyword evidence="1" id="KW-0808">Transferase</keyword>
<gene>
    <name evidence="1" type="ORF">BST97_08545</name>
</gene>
<protein>
    <submittedName>
        <fullName evidence="1">Nicotinic acid mononucleotide adenyltransferase</fullName>
    </submittedName>
</protein>
<sequence>MKKQVAILMMMVMGFLSFGQDQKPKVETLENGLTQATFYHENGKVAQQGTFLDGKRHGEWISYDTDGNKTAVAQYTQDKKSGKWFVWKGDQLTEVDYENNTIANVNKWVSKEAVVSNRP</sequence>
<proteinExistence type="predicted"/>
<dbReference type="EMBL" id="CP019344">
    <property type="protein sequence ID" value="ARN78044.1"/>
    <property type="molecule type" value="Genomic_DNA"/>
</dbReference>
<dbReference type="Proteomes" id="UP000193431">
    <property type="component" value="Chromosome"/>
</dbReference>
<organism evidence="1 2">
    <name type="scientific">Nonlabens spongiae</name>
    <dbReference type="NCBI Taxonomy" id="331648"/>
    <lineage>
        <taxon>Bacteria</taxon>
        <taxon>Pseudomonadati</taxon>
        <taxon>Bacteroidota</taxon>
        <taxon>Flavobacteriia</taxon>
        <taxon>Flavobacteriales</taxon>
        <taxon>Flavobacteriaceae</taxon>
        <taxon>Nonlabens</taxon>
    </lineage>
</organism>
<dbReference type="SUPFAM" id="SSF82185">
    <property type="entry name" value="Histone H3 K4-specific methyltransferase SET7/9 N-terminal domain"/>
    <property type="match status" value="1"/>
</dbReference>